<dbReference type="AlphaFoldDB" id="A0A420WHL6"/>
<dbReference type="EMBL" id="RBIG01000002">
    <property type="protein sequence ID" value="RKQ70498.1"/>
    <property type="molecule type" value="Genomic_DNA"/>
</dbReference>
<dbReference type="GO" id="GO:0016990">
    <property type="term" value="F:arginine deiminase activity"/>
    <property type="evidence" value="ECO:0007669"/>
    <property type="project" value="UniProtKB-EC"/>
</dbReference>
<dbReference type="PANTHER" id="PTHR47271">
    <property type="entry name" value="ARGININE DEIMINASE"/>
    <property type="match status" value="1"/>
</dbReference>
<dbReference type="SUPFAM" id="SSF55909">
    <property type="entry name" value="Pentein"/>
    <property type="match status" value="1"/>
</dbReference>
<comment type="catalytic activity">
    <reaction evidence="3">
        <text>L-arginine + H2O = L-citrulline + NH4(+)</text>
        <dbReference type="Rhea" id="RHEA:19597"/>
        <dbReference type="ChEBI" id="CHEBI:15377"/>
        <dbReference type="ChEBI" id="CHEBI:28938"/>
        <dbReference type="ChEBI" id="CHEBI:32682"/>
        <dbReference type="ChEBI" id="CHEBI:57743"/>
        <dbReference type="EC" id="3.5.3.6"/>
    </reaction>
</comment>
<dbReference type="EC" id="3.5.3.6" evidence="2"/>
<keyword evidence="4" id="KW-0378">Hydrolase</keyword>
<comment type="pathway">
    <text evidence="1">Amino-acid degradation; L-arginine degradation via ADI pathway; carbamoyl phosphate from L-arginine: step 1/2.</text>
</comment>
<proteinExistence type="predicted"/>
<dbReference type="Proteomes" id="UP000277424">
    <property type="component" value="Unassembled WGS sequence"/>
</dbReference>
<comment type="caution">
    <text evidence="4">The sequence shown here is derived from an EMBL/GenBank/DDBJ whole genome shotgun (WGS) entry which is preliminary data.</text>
</comment>
<evidence type="ECO:0000313" key="4">
    <source>
        <dbReference type="EMBL" id="RKQ70498.1"/>
    </source>
</evidence>
<evidence type="ECO:0000256" key="3">
    <source>
        <dbReference type="ARBA" id="ARBA00049429"/>
    </source>
</evidence>
<protein>
    <recommendedName>
        <fullName evidence="2">arginine deiminase</fullName>
        <ecNumber evidence="2">3.5.3.6</ecNumber>
    </recommendedName>
</protein>
<dbReference type="Pfam" id="PF19420">
    <property type="entry name" value="DDAH_eukar"/>
    <property type="match status" value="1"/>
</dbReference>
<organism evidence="4 5">
    <name type="scientific">Oceanibaculum indicum</name>
    <dbReference type="NCBI Taxonomy" id="526216"/>
    <lineage>
        <taxon>Bacteria</taxon>
        <taxon>Pseudomonadati</taxon>
        <taxon>Pseudomonadota</taxon>
        <taxon>Alphaproteobacteria</taxon>
        <taxon>Rhodospirillales</taxon>
        <taxon>Oceanibaculaceae</taxon>
        <taxon>Oceanibaculum</taxon>
    </lineage>
</organism>
<gene>
    <name evidence="4" type="ORF">BCL74_2446</name>
</gene>
<evidence type="ECO:0000313" key="5">
    <source>
        <dbReference type="Proteomes" id="UP000277424"/>
    </source>
</evidence>
<dbReference type="PANTHER" id="PTHR47271:SF2">
    <property type="entry name" value="ARGININE DEIMINASE"/>
    <property type="match status" value="1"/>
</dbReference>
<reference evidence="4 5" key="1">
    <citation type="submission" date="2018-10" db="EMBL/GenBank/DDBJ databases">
        <title>Comparative analysis of microorganisms from saline springs in Andes Mountain Range, Colombia.</title>
        <authorList>
            <person name="Rubin E."/>
        </authorList>
    </citation>
    <scope>NUCLEOTIDE SEQUENCE [LARGE SCALE GENOMIC DNA]</scope>
    <source>
        <strain evidence="4 5">USBA 36</strain>
    </source>
</reference>
<dbReference type="GO" id="GO:0019546">
    <property type="term" value="P:L-arginine deiminase pathway"/>
    <property type="evidence" value="ECO:0007669"/>
    <property type="project" value="TreeGrafter"/>
</dbReference>
<dbReference type="Gene3D" id="3.75.10.10">
    <property type="entry name" value="L-arginine/glycine Amidinotransferase, Chain A"/>
    <property type="match status" value="1"/>
</dbReference>
<dbReference type="OrthoDB" id="9807502at2"/>
<name>A0A420WHL6_9PROT</name>
<accession>A0A420WHL6</accession>
<sequence length="337" mass="37241">MGAVSEFEYRYNMTMKIFHSHAEPAFETPQQQETVWGQQWGCDNDVGQLRKVLMHRPGEEMNIIDPSKRIEELGSYGDVEGQTWYWRGDVIPSLAEQQAQHDALADTLRKEGVEVVYLKRCAPGRHKSIYTRDSVIGVKGGAIVTRLGPIVRRGEEAPATETLASIGMPILRTVHGTGLMEGGSFAWLKPGLAAVGRSNRVNEEGTRQVEEVLKAQGCELLRVDLTGYRLHIDGNLVMIDVDTAIINPTQLPFWFLEKLKELGIRTIEVSPDDPSGAVNCIAVRPGRVVMEANLSPRTADKLDKLGIEIVDVKYDKIWLGGGGIHCSTSPLVRDSIG</sequence>
<evidence type="ECO:0000256" key="1">
    <source>
        <dbReference type="ARBA" id="ARBA00005213"/>
    </source>
</evidence>
<evidence type="ECO:0000256" key="2">
    <source>
        <dbReference type="ARBA" id="ARBA00012171"/>
    </source>
</evidence>
<dbReference type="RefSeq" id="WP_121220300.1">
    <property type="nucleotide sequence ID" value="NZ_RBIG01000002.1"/>
</dbReference>